<dbReference type="PROSITE" id="PS51257">
    <property type="entry name" value="PROKAR_LIPOPROTEIN"/>
    <property type="match status" value="1"/>
</dbReference>
<reference evidence="3" key="1">
    <citation type="submission" date="2016-11" db="EMBL/GenBank/DDBJ databases">
        <authorList>
            <person name="Varghese N."/>
            <person name="Submissions S."/>
        </authorList>
    </citation>
    <scope>NUCLEOTIDE SEQUENCE [LARGE SCALE GENOMIC DNA]</scope>
    <source>
        <strain evidence="3">DSM 100572</strain>
    </source>
</reference>
<protein>
    <submittedName>
        <fullName evidence="2">Uncharacterized protein</fullName>
    </submittedName>
</protein>
<keyword evidence="1" id="KW-0732">Signal</keyword>
<dbReference type="EMBL" id="FQXQ01000001">
    <property type="protein sequence ID" value="SHH40277.1"/>
    <property type="molecule type" value="Genomic_DNA"/>
</dbReference>
<dbReference type="AlphaFoldDB" id="A0A1M5SP70"/>
<dbReference type="Proteomes" id="UP000184109">
    <property type="component" value="Unassembled WGS sequence"/>
</dbReference>
<sequence>MKLMKRLLFISIFALFLTSCLKDDDNPNYHFDTIPVESIELPDSFELNEVYDITINYNLPDSSHTFYQLYYEYNDKERIVAVITYVNEDVAATGPVINKDHTFRLTATQEDEYIFKVWKGKDENNEDIYETITVPVVDPSQN</sequence>
<dbReference type="RefSeq" id="WP_084730140.1">
    <property type="nucleotide sequence ID" value="NZ_BMEN01000001.1"/>
</dbReference>
<evidence type="ECO:0000256" key="1">
    <source>
        <dbReference type="SAM" id="SignalP"/>
    </source>
</evidence>
<dbReference type="STRING" id="1195760.SAMN05444281_0425"/>
<feature type="chain" id="PRO_5013200567" evidence="1">
    <location>
        <begin position="23"/>
        <end position="142"/>
    </location>
</feature>
<organism evidence="2 3">
    <name type="scientific">Wenyingzhuangia marina</name>
    <dbReference type="NCBI Taxonomy" id="1195760"/>
    <lineage>
        <taxon>Bacteria</taxon>
        <taxon>Pseudomonadati</taxon>
        <taxon>Bacteroidota</taxon>
        <taxon>Flavobacteriia</taxon>
        <taxon>Flavobacteriales</taxon>
        <taxon>Flavobacteriaceae</taxon>
        <taxon>Wenyingzhuangia</taxon>
    </lineage>
</organism>
<accession>A0A1M5SP70</accession>
<keyword evidence="3" id="KW-1185">Reference proteome</keyword>
<proteinExistence type="predicted"/>
<name>A0A1M5SP70_9FLAO</name>
<evidence type="ECO:0000313" key="3">
    <source>
        <dbReference type="Proteomes" id="UP000184109"/>
    </source>
</evidence>
<evidence type="ECO:0000313" key="2">
    <source>
        <dbReference type="EMBL" id="SHH40277.1"/>
    </source>
</evidence>
<feature type="signal peptide" evidence="1">
    <location>
        <begin position="1"/>
        <end position="22"/>
    </location>
</feature>
<gene>
    <name evidence="2" type="ORF">SAMN05444281_0425</name>
</gene>